<proteinExistence type="inferred from homology"/>
<dbReference type="Proteomes" id="UP000629713">
    <property type="component" value="Unassembled WGS sequence"/>
</dbReference>
<keyword evidence="5 6" id="KW-0472">Membrane</keyword>
<name>A0A852FU36_PEUTA</name>
<dbReference type="AlphaFoldDB" id="A0A852FU36"/>
<feature type="region of interest" description="Disordered" evidence="7">
    <location>
        <begin position="76"/>
        <end position="101"/>
    </location>
</feature>
<feature type="transmembrane region" description="Helical" evidence="6">
    <location>
        <begin position="12"/>
        <end position="31"/>
    </location>
</feature>
<dbReference type="PANTHER" id="PTHR12385:SF13">
    <property type="entry name" value="CHOLINE TRANSPORTER-LIKE PROTEIN 3"/>
    <property type="match status" value="1"/>
</dbReference>
<dbReference type="GO" id="GO:0022857">
    <property type="term" value="F:transmembrane transporter activity"/>
    <property type="evidence" value="ECO:0007669"/>
    <property type="project" value="UniProtKB-UniRule"/>
</dbReference>
<organism evidence="8 9">
    <name type="scientific">Peucedramus taeniatus</name>
    <name type="common">Olive warbler</name>
    <dbReference type="NCBI Taxonomy" id="135441"/>
    <lineage>
        <taxon>Eukaryota</taxon>
        <taxon>Metazoa</taxon>
        <taxon>Chordata</taxon>
        <taxon>Craniata</taxon>
        <taxon>Vertebrata</taxon>
        <taxon>Euteleostomi</taxon>
        <taxon>Archelosauria</taxon>
        <taxon>Archosauria</taxon>
        <taxon>Dinosauria</taxon>
        <taxon>Saurischia</taxon>
        <taxon>Theropoda</taxon>
        <taxon>Coelurosauria</taxon>
        <taxon>Aves</taxon>
        <taxon>Neognathae</taxon>
        <taxon>Neoaves</taxon>
        <taxon>Telluraves</taxon>
        <taxon>Australaves</taxon>
        <taxon>Passeriformes</taxon>
        <taxon>Passeroidea</taxon>
        <taxon>Fringillidae</taxon>
        <taxon>Peucedraminae</taxon>
        <taxon>Peucedramus</taxon>
    </lineage>
</organism>
<comment type="function">
    <text evidence="6">Choline transporter.</text>
</comment>
<dbReference type="InterPro" id="IPR007603">
    <property type="entry name" value="Choline_transptr-like"/>
</dbReference>
<feature type="non-terminal residue" evidence="8">
    <location>
        <position position="1"/>
    </location>
</feature>
<evidence type="ECO:0000256" key="6">
    <source>
        <dbReference type="RuleBase" id="RU368066"/>
    </source>
</evidence>
<evidence type="ECO:0000256" key="2">
    <source>
        <dbReference type="ARBA" id="ARBA00007168"/>
    </source>
</evidence>
<gene>
    <name evidence="8" type="primary">Slc44a3</name>
    <name evidence="8" type="ORF">PEUTAE_R15229</name>
</gene>
<reference evidence="8" key="1">
    <citation type="submission" date="2019-09" db="EMBL/GenBank/DDBJ databases">
        <title>Bird 10,000 Genomes (B10K) Project - Family phase.</title>
        <authorList>
            <person name="Zhang G."/>
        </authorList>
    </citation>
    <scope>NUCLEOTIDE SEQUENCE</scope>
    <source>
        <strain evidence="8">B10K-DU-002-52</strain>
        <tissue evidence="8">Muscle</tissue>
    </source>
</reference>
<evidence type="ECO:0000256" key="4">
    <source>
        <dbReference type="ARBA" id="ARBA00022989"/>
    </source>
</evidence>
<dbReference type="GO" id="GO:0005886">
    <property type="term" value="C:plasma membrane"/>
    <property type="evidence" value="ECO:0007669"/>
    <property type="project" value="UniProtKB-SubCell"/>
</dbReference>
<comment type="caution">
    <text evidence="8">The sequence shown here is derived from an EMBL/GenBank/DDBJ whole genome shotgun (WGS) entry which is preliminary data.</text>
</comment>
<accession>A0A852FU36</accession>
<evidence type="ECO:0000256" key="5">
    <source>
        <dbReference type="ARBA" id="ARBA00023136"/>
    </source>
</evidence>
<evidence type="ECO:0000256" key="7">
    <source>
        <dbReference type="SAM" id="MobiDB-lite"/>
    </source>
</evidence>
<dbReference type="Pfam" id="PF04515">
    <property type="entry name" value="Choline_transpo"/>
    <property type="match status" value="1"/>
</dbReference>
<protein>
    <recommendedName>
        <fullName evidence="6">Choline transporter-like protein</fullName>
    </recommendedName>
</protein>
<evidence type="ECO:0000313" key="9">
    <source>
        <dbReference type="Proteomes" id="UP000629713"/>
    </source>
</evidence>
<keyword evidence="3 6" id="KW-0812">Transmembrane</keyword>
<comment type="similarity">
    <text evidence="2 6">Belongs to the CTL (choline transporter-like) family.</text>
</comment>
<comment type="subcellular location">
    <subcellularLocation>
        <location evidence="6">Cell membrane</location>
        <topology evidence="6">Multi-pass membrane protein</topology>
    </subcellularLocation>
    <subcellularLocation>
        <location evidence="1">Membrane</location>
        <topology evidence="1">Multi-pass membrane protein</topology>
    </subcellularLocation>
</comment>
<comment type="caution">
    <text evidence="6">Lacks conserved residue(s) required for the propagation of feature annotation.</text>
</comment>
<sequence length="101" mass="11571">MAFNYNRELQAWVVLLLLVGFFAYLMSHSFLSVFEVTADAVFLGFVIDIETNDGTAEKPYFVDQELLTFVSQSNKLTEGQNHRNTRPFQDNEDGTELQPMV</sequence>
<evidence type="ECO:0000256" key="1">
    <source>
        <dbReference type="ARBA" id="ARBA00004141"/>
    </source>
</evidence>
<evidence type="ECO:0000313" key="8">
    <source>
        <dbReference type="EMBL" id="NXQ20328.1"/>
    </source>
</evidence>
<keyword evidence="9" id="KW-1185">Reference proteome</keyword>
<dbReference type="EMBL" id="WBNO01027160">
    <property type="protein sequence ID" value="NXQ20328.1"/>
    <property type="molecule type" value="Genomic_DNA"/>
</dbReference>
<feature type="non-terminal residue" evidence="8">
    <location>
        <position position="101"/>
    </location>
</feature>
<evidence type="ECO:0000256" key="3">
    <source>
        <dbReference type="ARBA" id="ARBA00022692"/>
    </source>
</evidence>
<dbReference type="PANTHER" id="PTHR12385">
    <property type="entry name" value="CHOLINE TRANSPORTER-LIKE (SLC FAMILY 44)"/>
    <property type="match status" value="1"/>
</dbReference>
<keyword evidence="4 6" id="KW-1133">Transmembrane helix</keyword>